<feature type="region of interest" description="Disordered" evidence="1">
    <location>
        <begin position="234"/>
        <end position="374"/>
    </location>
</feature>
<dbReference type="GO" id="GO:0006418">
    <property type="term" value="P:tRNA aminoacylation for protein translation"/>
    <property type="evidence" value="ECO:0007669"/>
    <property type="project" value="InterPro"/>
</dbReference>
<dbReference type="GO" id="GO:0005524">
    <property type="term" value="F:ATP binding"/>
    <property type="evidence" value="ECO:0007669"/>
    <property type="project" value="InterPro"/>
</dbReference>
<dbReference type="InterPro" id="IPR056411">
    <property type="entry name" value="CysS_C"/>
</dbReference>
<reference evidence="3" key="1">
    <citation type="submission" date="2021-01" db="EMBL/GenBank/DDBJ databases">
        <authorList>
            <person name="Corre E."/>
            <person name="Pelletier E."/>
            <person name="Niang G."/>
            <person name="Scheremetjew M."/>
            <person name="Finn R."/>
            <person name="Kale V."/>
            <person name="Holt S."/>
            <person name="Cochrane G."/>
            <person name="Meng A."/>
            <person name="Brown T."/>
            <person name="Cohen L."/>
        </authorList>
    </citation>
    <scope>NUCLEOTIDE SEQUENCE</scope>
    <source>
        <strain evidence="3">CCMP1510</strain>
    </source>
</reference>
<name>A0A7S3JVT9_9STRA</name>
<feature type="compositionally biased region" description="Gly residues" evidence="1">
    <location>
        <begin position="136"/>
        <end position="146"/>
    </location>
</feature>
<dbReference type="Gene3D" id="1.20.120.1910">
    <property type="entry name" value="Cysteine-tRNA ligase, C-terminal anti-codon recognition domain"/>
    <property type="match status" value="1"/>
</dbReference>
<feature type="domain" description="Cysteinyl-tRNA ligase anticodon binding" evidence="2">
    <location>
        <begin position="189"/>
        <end position="233"/>
    </location>
</feature>
<feature type="region of interest" description="Disordered" evidence="1">
    <location>
        <begin position="120"/>
        <end position="157"/>
    </location>
</feature>
<dbReference type="AlphaFoldDB" id="A0A7S3JVT9"/>
<feature type="compositionally biased region" description="Basic residues" evidence="1">
    <location>
        <begin position="148"/>
        <end position="157"/>
    </location>
</feature>
<feature type="region of interest" description="Disordered" evidence="1">
    <location>
        <begin position="1"/>
        <end position="36"/>
    </location>
</feature>
<dbReference type="EMBL" id="HBIJ01010640">
    <property type="protein sequence ID" value="CAE0366561.1"/>
    <property type="molecule type" value="Transcribed_RNA"/>
</dbReference>
<feature type="compositionally biased region" description="Polar residues" evidence="1">
    <location>
        <begin position="333"/>
        <end position="374"/>
    </location>
</feature>
<dbReference type="SUPFAM" id="SSF47323">
    <property type="entry name" value="Anticodon-binding domain of a subclass of class I aminoacyl-tRNA synthetases"/>
    <property type="match status" value="1"/>
</dbReference>
<proteinExistence type="predicted"/>
<feature type="compositionally biased region" description="Polar residues" evidence="1">
    <location>
        <begin position="236"/>
        <end position="280"/>
    </location>
</feature>
<evidence type="ECO:0000256" key="1">
    <source>
        <dbReference type="SAM" id="MobiDB-lite"/>
    </source>
</evidence>
<sequence>MSKQQQQQQGGNIQPPSSPYYQQQKSPGTYSQVGLPPPIDPAMYAAYYAQYQQATGQEAYTQGSPSSTGPTPYVYPPPPEAYNQAYDGATTYYLPQGYAAYTTQPHPRTDYYTTQVPQYTHQPTHHHSPYPSPYPGYGGSYSGSGGSSHHHHHHRPRPAYGATFGHIDPKTGHDYRRLDDGGKYIDTHRVHDILAKRLRLKMNRNFIEADRLRDELTSMGVMVHDREKTWEVRRTPCTTSFTGGSQPSSTVGTNTIEQSSAPRPSTIINTDSTTTGPSNTESHHSPKTQRLGGQSHLTSTTQPAPTPSEISSSAQQDTVQTATLPKKFGGRPETNNNYVSSSPESSTVPDNTVDTPSSHIEVTASITQQRSTTS</sequence>
<dbReference type="Pfam" id="PF23493">
    <property type="entry name" value="CysS_C"/>
    <property type="match status" value="1"/>
</dbReference>
<dbReference type="InterPro" id="IPR009080">
    <property type="entry name" value="tRNAsynth_Ia_anticodon-bd"/>
</dbReference>
<protein>
    <recommendedName>
        <fullName evidence="2">Cysteinyl-tRNA ligase anticodon binding domain-containing protein</fullName>
    </recommendedName>
</protein>
<dbReference type="GO" id="GO:0004812">
    <property type="term" value="F:aminoacyl-tRNA ligase activity"/>
    <property type="evidence" value="ECO:0007669"/>
    <property type="project" value="InterPro"/>
</dbReference>
<feature type="compositionally biased region" description="Polar residues" evidence="1">
    <location>
        <begin position="291"/>
        <end position="323"/>
    </location>
</feature>
<accession>A0A7S3JVT9</accession>
<evidence type="ECO:0000259" key="2">
    <source>
        <dbReference type="Pfam" id="PF23493"/>
    </source>
</evidence>
<gene>
    <name evidence="3" type="ORF">ALAG00032_LOCUS7308</name>
</gene>
<organism evidence="3">
    <name type="scientific">Aureoumbra lagunensis</name>
    <dbReference type="NCBI Taxonomy" id="44058"/>
    <lineage>
        <taxon>Eukaryota</taxon>
        <taxon>Sar</taxon>
        <taxon>Stramenopiles</taxon>
        <taxon>Ochrophyta</taxon>
        <taxon>Pelagophyceae</taxon>
        <taxon>Pelagomonadales</taxon>
        <taxon>Aureoumbra</taxon>
    </lineage>
</organism>
<evidence type="ECO:0000313" key="3">
    <source>
        <dbReference type="EMBL" id="CAE0366561.1"/>
    </source>
</evidence>